<dbReference type="GO" id="GO:0008168">
    <property type="term" value="F:methyltransferase activity"/>
    <property type="evidence" value="ECO:0007669"/>
    <property type="project" value="UniProtKB-KW"/>
</dbReference>
<dbReference type="InterPro" id="IPR011577">
    <property type="entry name" value="Cyt_b561_bac/Ni-Hgenase"/>
</dbReference>
<evidence type="ECO:0000256" key="1">
    <source>
        <dbReference type="ARBA" id="ARBA00001970"/>
    </source>
</evidence>
<dbReference type="GO" id="GO:0009055">
    <property type="term" value="F:electron transfer activity"/>
    <property type="evidence" value="ECO:0007669"/>
    <property type="project" value="InterPro"/>
</dbReference>
<feature type="transmembrane region" description="Helical" evidence="13">
    <location>
        <begin position="63"/>
        <end position="82"/>
    </location>
</feature>
<evidence type="ECO:0000256" key="2">
    <source>
        <dbReference type="ARBA" id="ARBA00004651"/>
    </source>
</evidence>
<dbReference type="Proteomes" id="UP000242175">
    <property type="component" value="Chromosome small"/>
</dbReference>
<proteinExistence type="inferred from homology"/>
<evidence type="ECO:0000256" key="3">
    <source>
        <dbReference type="ARBA" id="ARBA00022448"/>
    </source>
</evidence>
<feature type="transmembrane region" description="Helical" evidence="13">
    <location>
        <begin position="14"/>
        <end position="37"/>
    </location>
</feature>
<keyword evidence="5" id="KW-0349">Heme</keyword>
<dbReference type="PANTHER" id="PTHR30529">
    <property type="entry name" value="CYTOCHROME B561"/>
    <property type="match status" value="1"/>
</dbReference>
<name>A0A220VF37_9GAMM</name>
<gene>
    <name evidence="15" type="ORF">CF386_08015</name>
</gene>
<evidence type="ECO:0000259" key="14">
    <source>
        <dbReference type="Pfam" id="PF01292"/>
    </source>
</evidence>
<evidence type="ECO:0000313" key="16">
    <source>
        <dbReference type="Proteomes" id="UP000242175"/>
    </source>
</evidence>
<protein>
    <submittedName>
        <fullName evidence="15">RNA methyltransferase</fullName>
    </submittedName>
</protein>
<keyword evidence="11 13" id="KW-0472">Membrane</keyword>
<dbReference type="GO" id="GO:0032259">
    <property type="term" value="P:methylation"/>
    <property type="evidence" value="ECO:0007669"/>
    <property type="project" value="UniProtKB-KW"/>
</dbReference>
<evidence type="ECO:0000256" key="11">
    <source>
        <dbReference type="ARBA" id="ARBA00023136"/>
    </source>
</evidence>
<dbReference type="KEGG" id="pmai:CF386_08015"/>
<keyword evidence="16" id="KW-1185">Reference proteome</keyword>
<feature type="domain" description="Cytochrome b561 bacterial/Ni-hydrogenase" evidence="14">
    <location>
        <begin position="2"/>
        <end position="153"/>
    </location>
</feature>
<comment type="similarity">
    <text evidence="12">Belongs to the cytochrome b561 family.</text>
</comment>
<evidence type="ECO:0000256" key="9">
    <source>
        <dbReference type="ARBA" id="ARBA00022989"/>
    </source>
</evidence>
<dbReference type="AlphaFoldDB" id="A0A220VF37"/>
<evidence type="ECO:0000256" key="4">
    <source>
        <dbReference type="ARBA" id="ARBA00022475"/>
    </source>
</evidence>
<evidence type="ECO:0000256" key="12">
    <source>
        <dbReference type="ARBA" id="ARBA00037975"/>
    </source>
</evidence>
<keyword evidence="15" id="KW-0808">Transferase</keyword>
<dbReference type="SUPFAM" id="SSF81342">
    <property type="entry name" value="Transmembrane di-heme cytochromes"/>
    <property type="match status" value="1"/>
</dbReference>
<keyword evidence="4" id="KW-1003">Cell membrane</keyword>
<evidence type="ECO:0000313" key="15">
    <source>
        <dbReference type="EMBL" id="ASK79004.1"/>
    </source>
</evidence>
<dbReference type="InterPro" id="IPR052168">
    <property type="entry name" value="Cytochrome_b561_oxidase"/>
</dbReference>
<organism evidence="15 16">
    <name type="scientific">Paraphotobacterium marinum</name>
    <dbReference type="NCBI Taxonomy" id="1755811"/>
    <lineage>
        <taxon>Bacteria</taxon>
        <taxon>Pseudomonadati</taxon>
        <taxon>Pseudomonadota</taxon>
        <taxon>Gammaproteobacteria</taxon>
        <taxon>Vibrionales</taxon>
        <taxon>Vibrionaceae</taxon>
        <taxon>Paraphotobacterium</taxon>
    </lineage>
</organism>
<comment type="subcellular location">
    <subcellularLocation>
        <location evidence="2">Cell membrane</location>
        <topology evidence="2">Multi-pass membrane protein</topology>
    </subcellularLocation>
</comment>
<comment type="cofactor">
    <cofactor evidence="1">
        <name>heme b</name>
        <dbReference type="ChEBI" id="CHEBI:60344"/>
    </cofactor>
</comment>
<evidence type="ECO:0000256" key="8">
    <source>
        <dbReference type="ARBA" id="ARBA00022982"/>
    </source>
</evidence>
<dbReference type="GO" id="GO:0005886">
    <property type="term" value="C:plasma membrane"/>
    <property type="evidence" value="ECO:0007669"/>
    <property type="project" value="UniProtKB-SubCell"/>
</dbReference>
<evidence type="ECO:0000256" key="5">
    <source>
        <dbReference type="ARBA" id="ARBA00022617"/>
    </source>
</evidence>
<keyword evidence="9 13" id="KW-1133">Transmembrane helix</keyword>
<evidence type="ECO:0000256" key="13">
    <source>
        <dbReference type="SAM" id="Phobius"/>
    </source>
</evidence>
<keyword evidence="3" id="KW-0813">Transport</keyword>
<reference evidence="15 16" key="1">
    <citation type="journal article" date="2016" name="Int. J. Syst. Evol. Microbiol.">
        <title>Paraphotobacterium marinum gen. nov., sp. nov., a member of the family Vibrionaceae, isolated from surface seawater.</title>
        <authorList>
            <person name="Huang Z."/>
            <person name="Dong C."/>
            <person name="Shao Z."/>
        </authorList>
    </citation>
    <scope>NUCLEOTIDE SEQUENCE [LARGE SCALE GENOMIC DNA]</scope>
    <source>
        <strain evidence="15 16">NSCS20N07D</strain>
    </source>
</reference>
<dbReference type="Gene3D" id="1.20.950.20">
    <property type="entry name" value="Transmembrane di-heme cytochromes, Chain C"/>
    <property type="match status" value="1"/>
</dbReference>
<keyword evidence="7" id="KW-0479">Metal-binding</keyword>
<evidence type="ECO:0000256" key="10">
    <source>
        <dbReference type="ARBA" id="ARBA00023004"/>
    </source>
</evidence>
<dbReference type="GO" id="GO:0020037">
    <property type="term" value="F:heme binding"/>
    <property type="evidence" value="ECO:0007669"/>
    <property type="project" value="TreeGrafter"/>
</dbReference>
<evidence type="ECO:0000256" key="6">
    <source>
        <dbReference type="ARBA" id="ARBA00022692"/>
    </source>
</evidence>
<dbReference type="Pfam" id="PF01292">
    <property type="entry name" value="Ni_hydr_CYTB"/>
    <property type="match status" value="1"/>
</dbReference>
<keyword evidence="8" id="KW-0249">Electron transport</keyword>
<keyword evidence="6 13" id="KW-0812">Transmembrane</keyword>
<accession>A0A220VF37</accession>
<dbReference type="EMBL" id="CP022356">
    <property type="protein sequence ID" value="ASK79004.1"/>
    <property type="molecule type" value="Genomic_DNA"/>
</dbReference>
<dbReference type="GO" id="GO:0022904">
    <property type="term" value="P:respiratory electron transport chain"/>
    <property type="evidence" value="ECO:0007669"/>
    <property type="project" value="InterPro"/>
</dbReference>
<feature type="transmembrane region" description="Helical" evidence="13">
    <location>
        <begin position="122"/>
        <end position="143"/>
    </location>
</feature>
<keyword evidence="10" id="KW-0408">Iron</keyword>
<dbReference type="GO" id="GO:0046872">
    <property type="term" value="F:metal ion binding"/>
    <property type="evidence" value="ECO:0007669"/>
    <property type="project" value="UniProtKB-KW"/>
</dbReference>
<dbReference type="PANTHER" id="PTHR30529:SF1">
    <property type="entry name" value="CYTOCHROME B561 HOMOLOG 2"/>
    <property type="match status" value="1"/>
</dbReference>
<keyword evidence="15" id="KW-0489">Methyltransferase</keyword>
<sequence length="160" mass="18521">MLALGVYMTEFKDYSFYSLHKSIGAILLIFVILRIYWRFRNKFFEPITNQSVLLTRCAHSIQFLLITMTLVMPVSGIAMSYFSGNGLKVFDVEILARNIDDFGKKLPIDGSLASLFHEVHHYGGYIFIALILIHIFAAIRHIYRKENFVQRILGKNIEIK</sequence>
<evidence type="ECO:0000256" key="7">
    <source>
        <dbReference type="ARBA" id="ARBA00022723"/>
    </source>
</evidence>
<dbReference type="InterPro" id="IPR016174">
    <property type="entry name" value="Di-haem_cyt_TM"/>
</dbReference>